<evidence type="ECO:0000313" key="3">
    <source>
        <dbReference type="Proteomes" id="UP001066276"/>
    </source>
</evidence>
<evidence type="ECO:0000313" key="2">
    <source>
        <dbReference type="EMBL" id="KAJ1164739.1"/>
    </source>
</evidence>
<organism evidence="2 3">
    <name type="scientific">Pleurodeles waltl</name>
    <name type="common">Iberian ribbed newt</name>
    <dbReference type="NCBI Taxonomy" id="8319"/>
    <lineage>
        <taxon>Eukaryota</taxon>
        <taxon>Metazoa</taxon>
        <taxon>Chordata</taxon>
        <taxon>Craniata</taxon>
        <taxon>Vertebrata</taxon>
        <taxon>Euteleostomi</taxon>
        <taxon>Amphibia</taxon>
        <taxon>Batrachia</taxon>
        <taxon>Caudata</taxon>
        <taxon>Salamandroidea</taxon>
        <taxon>Salamandridae</taxon>
        <taxon>Pleurodelinae</taxon>
        <taxon>Pleurodeles</taxon>
    </lineage>
</organism>
<accession>A0AAV7SL34</accession>
<feature type="compositionally biased region" description="Polar residues" evidence="1">
    <location>
        <begin position="88"/>
        <end position="102"/>
    </location>
</feature>
<protein>
    <submittedName>
        <fullName evidence="2">Uncharacterized protein</fullName>
    </submittedName>
</protein>
<dbReference type="Proteomes" id="UP001066276">
    <property type="component" value="Chromosome 4_2"/>
</dbReference>
<reference evidence="2" key="1">
    <citation type="journal article" date="2022" name="bioRxiv">
        <title>Sequencing and chromosome-scale assembly of the giantPleurodeles waltlgenome.</title>
        <authorList>
            <person name="Brown T."/>
            <person name="Elewa A."/>
            <person name="Iarovenko S."/>
            <person name="Subramanian E."/>
            <person name="Araus A.J."/>
            <person name="Petzold A."/>
            <person name="Susuki M."/>
            <person name="Suzuki K.-i.T."/>
            <person name="Hayashi T."/>
            <person name="Toyoda A."/>
            <person name="Oliveira C."/>
            <person name="Osipova E."/>
            <person name="Leigh N.D."/>
            <person name="Simon A."/>
            <person name="Yun M.H."/>
        </authorList>
    </citation>
    <scope>NUCLEOTIDE SEQUENCE</scope>
    <source>
        <strain evidence="2">20211129_DDA</strain>
        <tissue evidence="2">Liver</tissue>
    </source>
</reference>
<evidence type="ECO:0000256" key="1">
    <source>
        <dbReference type="SAM" id="MobiDB-lite"/>
    </source>
</evidence>
<gene>
    <name evidence="2" type="ORF">NDU88_005173</name>
</gene>
<dbReference type="EMBL" id="JANPWB010000008">
    <property type="protein sequence ID" value="KAJ1164739.1"/>
    <property type="molecule type" value="Genomic_DNA"/>
</dbReference>
<feature type="region of interest" description="Disordered" evidence="1">
    <location>
        <begin position="88"/>
        <end position="111"/>
    </location>
</feature>
<name>A0AAV7SL34_PLEWA</name>
<dbReference type="AlphaFoldDB" id="A0AAV7SL34"/>
<sequence>MPQAPNLTPDGQLGLVAEHAHGDAAQLRPSHDRGWNCGTEQMKTELLGNCYSITPNAGMLKRDPADSETRALQRAIIDCIHPVHTSCRTHQAPTDGHTSNLAYSYIKNPKA</sequence>
<keyword evidence="3" id="KW-1185">Reference proteome</keyword>
<proteinExistence type="predicted"/>
<comment type="caution">
    <text evidence="2">The sequence shown here is derived from an EMBL/GenBank/DDBJ whole genome shotgun (WGS) entry which is preliminary data.</text>
</comment>